<evidence type="ECO:0000256" key="3">
    <source>
        <dbReference type="ARBA" id="ARBA00023055"/>
    </source>
</evidence>
<dbReference type="GO" id="GO:0006869">
    <property type="term" value="P:lipid transport"/>
    <property type="evidence" value="ECO:0007669"/>
    <property type="project" value="UniProtKB-KW"/>
</dbReference>
<gene>
    <name evidence="6" type="ORF">SteCoe_12834</name>
</gene>
<dbReference type="InterPro" id="IPR026854">
    <property type="entry name" value="VPS13_N"/>
</dbReference>
<dbReference type="GO" id="GO:0006623">
    <property type="term" value="P:protein targeting to vacuole"/>
    <property type="evidence" value="ECO:0007669"/>
    <property type="project" value="TreeGrafter"/>
</dbReference>
<evidence type="ECO:0000256" key="2">
    <source>
        <dbReference type="ARBA" id="ARBA00022448"/>
    </source>
</evidence>
<evidence type="ECO:0000256" key="1">
    <source>
        <dbReference type="ARBA" id="ARBA00006545"/>
    </source>
</evidence>
<dbReference type="InterPro" id="IPR011993">
    <property type="entry name" value="PH-like_dom_sf"/>
</dbReference>
<dbReference type="Proteomes" id="UP000187209">
    <property type="component" value="Unassembled WGS sequence"/>
</dbReference>
<dbReference type="PANTHER" id="PTHR16166">
    <property type="entry name" value="VACUOLAR PROTEIN SORTING-ASSOCIATED PROTEIN VPS13"/>
    <property type="match status" value="1"/>
</dbReference>
<dbReference type="InterPro" id="IPR009543">
    <property type="entry name" value="VPS13_VAB"/>
</dbReference>
<dbReference type="PANTHER" id="PTHR16166:SF93">
    <property type="entry name" value="INTERMEMBRANE LIPID TRANSFER PROTEIN VPS13"/>
    <property type="match status" value="1"/>
</dbReference>
<feature type="domain" description="PH" evidence="5">
    <location>
        <begin position="759"/>
        <end position="856"/>
    </location>
</feature>
<protein>
    <recommendedName>
        <fullName evidence="5">PH domain-containing protein</fullName>
    </recommendedName>
</protein>
<keyword evidence="4" id="KW-0175">Coiled coil</keyword>
<feature type="coiled-coil region" evidence="4">
    <location>
        <begin position="105"/>
        <end position="132"/>
    </location>
</feature>
<keyword evidence="7" id="KW-1185">Reference proteome</keyword>
<evidence type="ECO:0000256" key="4">
    <source>
        <dbReference type="SAM" id="Coils"/>
    </source>
</evidence>
<comment type="caution">
    <text evidence="6">The sequence shown here is derived from an EMBL/GenBank/DDBJ whole genome shotgun (WGS) entry which is preliminary data.</text>
</comment>
<dbReference type="OrthoDB" id="293364at2759"/>
<proteinExistence type="inferred from homology"/>
<keyword evidence="3" id="KW-0445">Lipid transport</keyword>
<accession>A0A1R2C9S3</accession>
<dbReference type="Pfam" id="PF12624">
    <property type="entry name" value="VPS13_N"/>
    <property type="match status" value="1"/>
</dbReference>
<reference evidence="6 7" key="1">
    <citation type="submission" date="2016-11" db="EMBL/GenBank/DDBJ databases">
        <title>The macronuclear genome of Stentor coeruleus: a giant cell with tiny introns.</title>
        <authorList>
            <person name="Slabodnick M."/>
            <person name="Ruby J.G."/>
            <person name="Reiff S.B."/>
            <person name="Swart E.C."/>
            <person name="Gosai S."/>
            <person name="Prabakaran S."/>
            <person name="Witkowska E."/>
            <person name="Larue G.E."/>
            <person name="Fisher S."/>
            <person name="Freeman R.M."/>
            <person name="Gunawardena J."/>
            <person name="Chu W."/>
            <person name="Stover N.A."/>
            <person name="Gregory B.D."/>
            <person name="Nowacki M."/>
            <person name="Derisi J."/>
            <person name="Roy S.W."/>
            <person name="Marshall W.F."/>
            <person name="Sood P."/>
        </authorList>
    </citation>
    <scope>NUCLEOTIDE SEQUENCE [LARGE SCALE GENOMIC DNA]</scope>
    <source>
        <strain evidence="6">WM001</strain>
    </source>
</reference>
<evidence type="ECO:0000259" key="5">
    <source>
        <dbReference type="SMART" id="SM00233"/>
    </source>
</evidence>
<comment type="similarity">
    <text evidence="1">Belongs to the VPS13 family.</text>
</comment>
<dbReference type="Gene3D" id="2.30.29.30">
    <property type="entry name" value="Pleckstrin-homology domain (PH domain)/Phosphotyrosine-binding domain (PTB)"/>
    <property type="match status" value="1"/>
</dbReference>
<keyword evidence="2" id="KW-0813">Transport</keyword>
<evidence type="ECO:0000313" key="7">
    <source>
        <dbReference type="Proteomes" id="UP000187209"/>
    </source>
</evidence>
<dbReference type="InterPro" id="IPR026847">
    <property type="entry name" value="VPS13"/>
</dbReference>
<dbReference type="Pfam" id="PF25036">
    <property type="entry name" value="VPS13_VAB"/>
    <property type="match status" value="1"/>
</dbReference>
<dbReference type="EMBL" id="MPUH01000226">
    <property type="protein sequence ID" value="OMJ85768.1"/>
    <property type="molecule type" value="Genomic_DNA"/>
</dbReference>
<name>A0A1R2C9S3_9CILI</name>
<dbReference type="GO" id="GO:0045053">
    <property type="term" value="P:protein retention in Golgi apparatus"/>
    <property type="evidence" value="ECO:0007669"/>
    <property type="project" value="TreeGrafter"/>
</dbReference>
<dbReference type="SUPFAM" id="SSF50729">
    <property type="entry name" value="PH domain-like"/>
    <property type="match status" value="1"/>
</dbReference>
<organism evidence="6 7">
    <name type="scientific">Stentor coeruleus</name>
    <dbReference type="NCBI Taxonomy" id="5963"/>
    <lineage>
        <taxon>Eukaryota</taxon>
        <taxon>Sar</taxon>
        <taxon>Alveolata</taxon>
        <taxon>Ciliophora</taxon>
        <taxon>Postciliodesmatophora</taxon>
        <taxon>Heterotrichea</taxon>
        <taxon>Heterotrichida</taxon>
        <taxon>Stentoridae</taxon>
        <taxon>Stentor</taxon>
    </lineage>
</organism>
<dbReference type="SMART" id="SM00233">
    <property type="entry name" value="PH"/>
    <property type="match status" value="1"/>
</dbReference>
<evidence type="ECO:0000313" key="6">
    <source>
        <dbReference type="EMBL" id="OMJ85768.1"/>
    </source>
</evidence>
<sequence length="3002" mass="343752">MFEGILEKILLAKLGKYIVGLDKDSLKVGVWGGDITLENVHLKANALLLLQLPFLITYGKIVKLVIKVPWSKLSSAPVEIRLEGLYVIISSQEKHQWEYSEEGDIINRKELIEAYEQRRKQLQDLKLLSAEEELKEKGFLEKLTAKVIDNLKFIIKDIHIRFENNLDGRIFAAGVTLEKIECFTTNNEWTSEFTDRHKAGFANLCILKLLNVISLGLYWKTGEESFDVENDDEITSKMKELISERDSYDYLITPINAQAKIIHNNDLINFEIPQYLLSIDLPEITVIYKQLNFHDTVKMFEYFAEYQQFLLKIENRRKFQMMMPIDRSAKNKWKGAIKCIISTIRHRKDRLINHFIPSAEIRKYYEENFKMLHRKLKKTGKCEDEALYNRIILLTKIENLYTWASHVQSVLEKEAKIPEKKPTGFSSLKFWGKKTVEPTVQVSNEESYEKIFSEIEAIPLPQYTLLPKSYVRIQISLNLGSGVFKLVKTAHLGEESLIFTYTKLLTSASFKVRGLDIDLTMQDLSLSSYSSGVFKTIVKKVDCEEPFWKLNFSAQPNNLLAWRLENSFQSLEIDYSLAFLNVVMSFFVVPKTQDSAKIAAWDTIKGIQDSTSEALSDLLHGESLYELKIYSAAPKIRLESPTKQGEFFLSLGDILVQSISTDDHYEDFQVHLSSLGLKYKNLSGNIIDVVTEFEISSLAKILKSKYKIKPKQPEPEIIIESNLPILEMFWNASIYHQLQRLPELFAYEQPIQTLSSPECKLKGKVQKLTTGLHAWKDCNAALASSYLYFFNSEHFGGGSSSFFYIKDCSIDDASAELGKKFCLRLHNIYGECIFALSSKKELEKWKYVLNETINEYESRTNLASNKIKKSSETLLLKFSFNAPKTIIHLTNDQNQTTAEISISGMQSSIIVRDDEYNFDGTLRHMEISEGTNSRFSKLFTSKDSKDLIIVKLQHINPKSINYQGIDFVMRVKCGEVEINWNHALMVEVLNFFQFAEYSDPTSLIEEKVGIVDKDHILLDFYIDIEDVTMFLNNNKTQVTIAGISVKKFSSNFLVQNEGYIWKGTLGNLEICELTNYPATALGNEFVPFQLFSVQNNSSLMKFMIIIYSDKNKDRDQDVSSKVELVLSSVSIVYLHQPIMRIVDYLNYHVLGAFDTQSRARDIDERSMIKPKIIEEKLSFTSIFVKIQNPIVVIPPRPGYESFFTLNLGDITIKNHLEKTNNPGWVDTYVIQMDKVNILSTTDQIAEEFDIKIEIKRKILMTKHLEIPNLDKAYRIFGTISEIKMNLSQRDYNLIIRTADLNILYDDQLESYISPSYKYQEHTLGEFITADFSIDLISILFTLEKKPIFELLCLKNSIKIIKYNDTTIEFNLKAPKAIGLIGENSVTSKDPNFNHMADEVFAISYDSLCDFYEYSELCRLKYILFGPVLNDHDTILNVHLKTDLESTKNIKVDIGYIRINFHLSMFYQILAYVTAGIPNYSASIEDPQDYLKRYRPREDMLESGILGKYFAPKIVATCNLTKSFVVLPSFRKLRTLVAYADLNFVYVREKEDMEGPDVVKRLILEKFQIFHSKYEELLNYLGMQPKRKVLEPLQFIYETKEMKKNHMVTDNYVIGSLNCALSYRDLLLIQSSYRFQEEMLNKDNSLIKILEGFTNLQAVEDKMRRNSSSSIMDFFINDTKTFYSFAGLNIILINDALTAYTPILDFSITIGDKALSHSLIKGESSFNGTLQIWSNYYNPIADVWEPFIENFLLEIEILSNKASNIKSQYVLSVASEYLNVNFSEVMVKNFQDILAVWDSNSSECSEVVSHFQIKNEVGYSILVQYKYSNDVTIVDSGNTADHIIDYYSREKNLWKSDSITVSIYPGDFQPPELRIKTNKVHSSVYHSGIHYTVVDVELKDTRKTLCVRSPVVIENLTEFGLKLIFYKPKKTENRECLPGKICPVPYDFILGSMAVEINEFRSRSLINLEDLWKKNKSNSTEIIVGSIHISLFYKISKTNIKKRSIFIKPTLVILNGLPCSIGLRIYDGKPSKFEELEIKQGNKTKNYSYSQTANLSFSLSLEGYSRSNISPLLNSQHSTNKIKLVDRKQQELTIFIHRIQDGTNTFMFYVFQVFINNSLNPIAFYHKQKTSEKLLPGQNFISTVLPSNKIKKIVIGLGNAKSKTVKIDTVGIQDIIELIGDPTPSGLSAKYQYTLDVQITKVIHNETVFTKIVIISPRYILVNNMQNNLVIAQEGLLQYGMIIQPGSRVPFHWTDKDYKELIRVKGKGEEWAWSGPFAIDNIGSFTIQSKNKSEMSVFLMIKVEIKIISTTAHVVLEEEIMSQASYRLENDSSIFSLAIYQVSSPEDTRFIDSMSSCLFTWSNYMLPHEVIVEFLIGKNANESKDTNSMYKINFDKLNQVLRIRVKDAPKDFDVIYASVYNEGPSRVLKFSDLPLRNMKDGADEILAYYSLTIPKLGVSIIEHYKHKSKEVFYLTFSQVVFLAESTKKQLKTELMIKDIQGDNQMSPDAIFPVFLHVAEISERSVLHMCAVMNKEVGANCMNFETFEFLLQTLCLKIDTVCVRKILEIANRLILKENSLEDLFGLVKEFNDPFNKTEINLNFSKTYYFSFLKIHPFKIIVSHVPLKDDSNKEDILSGIASFGMALAVIEAAPVKLYSIQLSDVFASETRLIESFKSHYKSQLMNEFYTLIGHSNILGNPIGLLNDLGTGMVDFFYEPAQGMVNGPISATEGFLKGTQSLVKNTVTGTFGTVSRITSTLTNGLAVLTQDQDYIIERQRDMAKNKPSNLISGVGLGMLSFIKNVGQGITGIVTEPIKGFKKNKMGGMVKGGLKGIGGLVVKPLTGALDMVSKSAEGIKNTASMFDETTEYIKSRYPRAIYGSSHLIQVYNSEDSELIDLLFRIKKNKYLEKEFLEQIYGNDINGKNVIVCFFTDMVLYINYDKERILWKIKYENIISAETIKGVFLIKIKKKKKEIGYKVEFKNSDNIIATEKKLLRLIEPHRIR</sequence>
<dbReference type="InterPro" id="IPR001849">
    <property type="entry name" value="PH_domain"/>
</dbReference>